<keyword evidence="2" id="KW-0946">Virion</keyword>
<gene>
    <name evidence="2" type="ORF">H8Z82_09025</name>
</gene>
<dbReference type="Pfam" id="PF12652">
    <property type="entry name" value="CotJB"/>
    <property type="match status" value="1"/>
</dbReference>
<feature type="domain" description="Protein CotJB" evidence="1">
    <location>
        <begin position="8"/>
        <end position="85"/>
    </location>
</feature>
<dbReference type="InterPro" id="IPR024207">
    <property type="entry name" value="CotJB_dom"/>
</dbReference>
<keyword evidence="2" id="KW-0167">Capsid protein</keyword>
<accession>A0ABR7IIF9</accession>
<evidence type="ECO:0000259" key="1">
    <source>
        <dbReference type="Pfam" id="PF12652"/>
    </source>
</evidence>
<evidence type="ECO:0000313" key="3">
    <source>
        <dbReference type="Proteomes" id="UP000649826"/>
    </source>
</evidence>
<comment type="caution">
    <text evidence="2">The sequence shown here is derived from an EMBL/GenBank/DDBJ whole genome shotgun (WGS) entry which is preliminary data.</text>
</comment>
<dbReference type="EMBL" id="JACOQG010000012">
    <property type="protein sequence ID" value="MBC5779805.1"/>
    <property type="molecule type" value="Genomic_DNA"/>
</dbReference>
<sequence>MNENRSGKQLLNRINQVSFAVDDLLLYLDTHPCDERALMLCRKMVKERKELLEEYAQNFGPLTIDCTDMSESESWKWMEQPFPWEREGGCR</sequence>
<name>A0ABR7IIF9_9FIRM</name>
<reference evidence="2 3" key="1">
    <citation type="submission" date="2020-08" db="EMBL/GenBank/DDBJ databases">
        <title>Genome public.</title>
        <authorList>
            <person name="Liu C."/>
            <person name="Sun Q."/>
        </authorList>
    </citation>
    <scope>NUCLEOTIDE SEQUENCE [LARGE SCALE GENOMIC DNA]</scope>
    <source>
        <strain evidence="2 3">M29</strain>
    </source>
</reference>
<dbReference type="Proteomes" id="UP000649826">
    <property type="component" value="Unassembled WGS sequence"/>
</dbReference>
<dbReference type="RefSeq" id="WP_019162359.1">
    <property type="nucleotide sequence ID" value="NZ_JACOQG010000012.1"/>
</dbReference>
<keyword evidence="3" id="KW-1185">Reference proteome</keyword>
<protein>
    <submittedName>
        <fullName evidence="2">Spore coat protein CotJB</fullName>
    </submittedName>
</protein>
<organism evidence="2 3">
    <name type="scientific">Blautia difficilis</name>
    <dbReference type="NCBI Taxonomy" id="2763027"/>
    <lineage>
        <taxon>Bacteria</taxon>
        <taxon>Bacillati</taxon>
        <taxon>Bacillota</taxon>
        <taxon>Clostridia</taxon>
        <taxon>Lachnospirales</taxon>
        <taxon>Lachnospiraceae</taxon>
        <taxon>Blautia</taxon>
    </lineage>
</organism>
<evidence type="ECO:0000313" key="2">
    <source>
        <dbReference type="EMBL" id="MBC5779805.1"/>
    </source>
</evidence>
<proteinExistence type="predicted"/>